<dbReference type="Gene3D" id="2.10.109.10">
    <property type="entry name" value="Umud Fragment, subunit A"/>
    <property type="match status" value="1"/>
</dbReference>
<accession>A0A6J5Z613</accession>
<name>A0A6J5Z613_9ZZZZ</name>
<sequence>MVPTLAPRDKILVHYGAHWGVGDIVLVSQGLRTDVKRVTQVTGQEVWVEGDNALVSIDSRQYGSIAIEQVVAKAIVRLPNLRWKFGSRTKQ</sequence>
<evidence type="ECO:0000256" key="1">
    <source>
        <dbReference type="ARBA" id="ARBA00022801"/>
    </source>
</evidence>
<keyword evidence="1" id="KW-0378">Hydrolase</keyword>
<gene>
    <name evidence="3" type="ORF">UFOPK3770_00616</name>
</gene>
<protein>
    <submittedName>
        <fullName evidence="3">Unannotated protein</fullName>
    </submittedName>
</protein>
<evidence type="ECO:0000259" key="2">
    <source>
        <dbReference type="Pfam" id="PF10502"/>
    </source>
</evidence>
<proteinExistence type="predicted"/>
<dbReference type="PROSITE" id="PS00761">
    <property type="entry name" value="SPASE_I_3"/>
    <property type="match status" value="1"/>
</dbReference>
<dbReference type="GO" id="GO:0006465">
    <property type="term" value="P:signal peptide processing"/>
    <property type="evidence" value="ECO:0007669"/>
    <property type="project" value="InterPro"/>
</dbReference>
<dbReference type="InterPro" id="IPR019758">
    <property type="entry name" value="Pept_S26A_signal_pept_1_CS"/>
</dbReference>
<dbReference type="AlphaFoldDB" id="A0A6J5Z613"/>
<dbReference type="CDD" id="cd06530">
    <property type="entry name" value="S26_SPase_I"/>
    <property type="match status" value="1"/>
</dbReference>
<dbReference type="Pfam" id="PF10502">
    <property type="entry name" value="Peptidase_S26"/>
    <property type="match status" value="1"/>
</dbReference>
<dbReference type="GO" id="GO:0016020">
    <property type="term" value="C:membrane"/>
    <property type="evidence" value="ECO:0007669"/>
    <property type="project" value="InterPro"/>
</dbReference>
<dbReference type="InterPro" id="IPR036286">
    <property type="entry name" value="LexA/Signal_pep-like_sf"/>
</dbReference>
<evidence type="ECO:0000313" key="3">
    <source>
        <dbReference type="EMBL" id="CAB4336607.1"/>
    </source>
</evidence>
<reference evidence="3" key="1">
    <citation type="submission" date="2020-05" db="EMBL/GenBank/DDBJ databases">
        <authorList>
            <person name="Chiriac C."/>
            <person name="Salcher M."/>
            <person name="Ghai R."/>
            <person name="Kavagutti S V."/>
        </authorList>
    </citation>
    <scope>NUCLEOTIDE SEQUENCE</scope>
</reference>
<dbReference type="InterPro" id="IPR019533">
    <property type="entry name" value="Peptidase_S26"/>
</dbReference>
<dbReference type="EMBL" id="CAESAJ010000051">
    <property type="protein sequence ID" value="CAB4336607.1"/>
    <property type="molecule type" value="Genomic_DNA"/>
</dbReference>
<dbReference type="SUPFAM" id="SSF51306">
    <property type="entry name" value="LexA/Signal peptidase"/>
    <property type="match status" value="1"/>
</dbReference>
<dbReference type="GO" id="GO:0004252">
    <property type="term" value="F:serine-type endopeptidase activity"/>
    <property type="evidence" value="ECO:0007669"/>
    <property type="project" value="InterPro"/>
</dbReference>
<feature type="domain" description="Peptidase S26" evidence="2">
    <location>
        <begin position="36"/>
        <end position="77"/>
    </location>
</feature>
<organism evidence="3">
    <name type="scientific">freshwater metagenome</name>
    <dbReference type="NCBI Taxonomy" id="449393"/>
    <lineage>
        <taxon>unclassified sequences</taxon>
        <taxon>metagenomes</taxon>
        <taxon>ecological metagenomes</taxon>
    </lineage>
</organism>